<dbReference type="InterPro" id="IPR027417">
    <property type="entry name" value="P-loop_NTPase"/>
</dbReference>
<proteinExistence type="predicted"/>
<comment type="caution">
    <text evidence="2">The sequence shown here is derived from an EMBL/GenBank/DDBJ whole genome shotgun (WGS) entry which is preliminary data.</text>
</comment>
<sequence>MFSTREPRCASSPFSAISVSSSSPNTTLSSTEPSQFVTYTGKSSNSNCILDEAVLPRTRHSGLYADASLTQWQNSTDGRQHQLLVYVAPSTARQFVSLSSAQTYLLRRLSGSRGNPLSTTDDVEGEAGTHGRALRGGHWCIAYEVDVGWREAVSARSDTETASTHRSLVFWCFTLEPLPKAQLAMCREALRACISVPSGTVAADRTAPRQCAAASSMPMYLQKWMLHEILVTPLYVCVNPVAVAPLNTSADLFLVRRLASSCVPVDAAEAAGAASAALDAFLRDSPTCGALVYAILQQQQQRTAHETVGPPLSIVDSCACVFAERSNCTQYEEVLAADVYVSAVSALPPVPLPTRSSGTCSSAVAMQLTASPSAPHERREDEILDHNVEAWAGTLSRHLLRRWARLRAQSVLCCGERQATLRHRRGLVLRHVADSMGATAAASSAQFDSCARRLRAALYLLDTLRPAGSVPGGHIRNRGEGNSSVVVDALDVVLEDCEDDAGRGELPEVQRRYRLVRGCVRRVAAFAPAATLRCPANGSRLTPEPDYLRFPWCAAHSAALTLTAAQVCEAPFSTPSRAPMNSASSAPTALHPHMSLSELDACMSSLQFTAEQQTCLHELTYSVVYLSSLTFISQKGSSAGPAVVSSKSMPALTAAAQLLRLPASELAAALTTVTAREDGQSASVAKRHALNCSGAMQMQRSLVVHLGGLVVRTLVYLINAALRRDRHVGTETRTFTVSTIVDAEDTALREPHTHMPNTHNEYREGSGCGLTEWYAAYLRCHASIAVRNRLVGALKREVCYEGVELDVDCWLDELSSPSTASTTTQLQLHRVAAEVRDVATRVRMPSANQRGRDTIVTADMAAGAYDLVDTACEIPVMAELAHILEEVTLRCIGTDTFAAPSLSSLEAVQSALAEQLQALAASTCHAVASEEADTSAREKEVVCTWEGTACADSSACDGALLLTFPCGMHPPLRLSVRCLAADIFTAARLCVTGTTPAIQEILCGVSKRCTSLISTGVSPDDERGAELRMWQSALCHVYGSRDREEVMSASPLISPCSAHEALQSILPLRYRPRSSIASIAMNAGQCDRNTTPVAPDFLYVLLAVPVPADTVRWESLPDVGGPDQERWGLPGAYPFLEPVPPSNAPMPFAPAVRAALTSDDALASHLHERDPLLLALFLWSRLCHCHVCPMSVFAKVCAVPLLTSYAQWRPPTSVPPQRTATTSLAAVESREDFMRESTVRSVADTASCAAERGPQLCASAMMPGEAASRFMKRVRHLQRRARYRELCLLAVTEVPCCRDGGVVLGVSAVFLRSAAVAAIQSCCAELHEMAGQRLQKTGRGFLARRHLFIAQVEQRQKSMHGHHGSPRLTHGRLGNSVAAASTEMRVFEALERTRDAQLAQAAHERVNAVVNSTRHLSLTVSWLQQGWTQTLELLEGELVGAVMQINAYETQRRSAEDAARQEARLTLRGHGGGMEESLDRHKGASHTSAGDYGGAATPRVESGREGQ</sequence>
<evidence type="ECO:0000313" key="2">
    <source>
        <dbReference type="EMBL" id="GET89137.1"/>
    </source>
</evidence>
<evidence type="ECO:0000256" key="1">
    <source>
        <dbReference type="SAM" id="MobiDB-lite"/>
    </source>
</evidence>
<dbReference type="Proteomes" id="UP000419144">
    <property type="component" value="Unassembled WGS sequence"/>
</dbReference>
<dbReference type="SUPFAM" id="SSF52540">
    <property type="entry name" value="P-loop containing nucleoside triphosphate hydrolases"/>
    <property type="match status" value="2"/>
</dbReference>
<feature type="region of interest" description="Disordered" evidence="1">
    <location>
        <begin position="14"/>
        <end position="33"/>
    </location>
</feature>
<name>A0A640KN87_LEITA</name>
<reference evidence="2" key="1">
    <citation type="submission" date="2019-11" db="EMBL/GenBank/DDBJ databases">
        <title>Leishmania tarentolae CDS.</title>
        <authorList>
            <person name="Goto Y."/>
            <person name="Yamagishi J."/>
        </authorList>
    </citation>
    <scope>NUCLEOTIDE SEQUENCE [LARGE SCALE GENOMIC DNA]</scope>
    <source>
        <strain evidence="2">Parrot Tar II</strain>
    </source>
</reference>
<evidence type="ECO:0000313" key="3">
    <source>
        <dbReference type="Proteomes" id="UP000419144"/>
    </source>
</evidence>
<gene>
    <name evidence="2" type="ORF">LtaPh_2505100</name>
</gene>
<dbReference type="EMBL" id="BLBS01000034">
    <property type="protein sequence ID" value="GET89137.1"/>
    <property type="molecule type" value="Genomic_DNA"/>
</dbReference>
<dbReference type="PROSITE" id="PS50096">
    <property type="entry name" value="IQ"/>
    <property type="match status" value="1"/>
</dbReference>
<dbReference type="Gene3D" id="1.20.120.720">
    <property type="entry name" value="Myosin VI head, motor domain, U50 subdomain"/>
    <property type="match status" value="1"/>
</dbReference>
<accession>A0A640KN87</accession>
<feature type="region of interest" description="Disordered" evidence="1">
    <location>
        <begin position="1467"/>
        <end position="1507"/>
    </location>
</feature>
<protein>
    <submittedName>
        <fullName evidence="2">Uncharacterized protein</fullName>
    </submittedName>
</protein>
<organism evidence="2 3">
    <name type="scientific">Leishmania tarentolae</name>
    <name type="common">Sauroleishmania tarentolae</name>
    <dbReference type="NCBI Taxonomy" id="5689"/>
    <lineage>
        <taxon>Eukaryota</taxon>
        <taxon>Discoba</taxon>
        <taxon>Euglenozoa</taxon>
        <taxon>Kinetoplastea</taxon>
        <taxon>Metakinetoplastina</taxon>
        <taxon>Trypanosomatida</taxon>
        <taxon>Trypanosomatidae</taxon>
        <taxon>Leishmaniinae</taxon>
        <taxon>Leishmania</taxon>
        <taxon>lizard Leishmania</taxon>
    </lineage>
</organism>
<keyword evidence="3" id="KW-1185">Reference proteome</keyword>
<dbReference type="OrthoDB" id="266220at2759"/>
<dbReference type="VEuPathDB" id="TriTrypDB:LtaPh_2505100"/>